<dbReference type="EMBL" id="JACSDY010000003">
    <property type="protein sequence ID" value="KAF7431776.1"/>
    <property type="molecule type" value="Genomic_DNA"/>
</dbReference>
<evidence type="ECO:0000256" key="1">
    <source>
        <dbReference type="SAM" id="MobiDB-lite"/>
    </source>
</evidence>
<proteinExistence type="predicted"/>
<comment type="caution">
    <text evidence="2">The sequence shown here is derived from an EMBL/GenBank/DDBJ whole genome shotgun (WGS) entry which is preliminary data.</text>
</comment>
<reference evidence="2" key="1">
    <citation type="journal article" date="2020" name="G3 (Bethesda)">
        <title>High-Quality Assemblies for Three Invasive Social Wasps from the &lt;i&gt;Vespula&lt;/i&gt; Genus.</title>
        <authorList>
            <person name="Harrop T.W.R."/>
            <person name="Guhlin J."/>
            <person name="McLaughlin G.M."/>
            <person name="Permina E."/>
            <person name="Stockwell P."/>
            <person name="Gilligan J."/>
            <person name="Le Lec M.F."/>
            <person name="Gruber M.A.M."/>
            <person name="Quinn O."/>
            <person name="Lovegrove M."/>
            <person name="Duncan E.J."/>
            <person name="Remnant E.J."/>
            <person name="Van Eeckhoven J."/>
            <person name="Graham B."/>
            <person name="Knapp R.A."/>
            <person name="Langford K.W."/>
            <person name="Kronenberg Z."/>
            <person name="Press M.O."/>
            <person name="Eacker S.M."/>
            <person name="Wilson-Rankin E.E."/>
            <person name="Purcell J."/>
            <person name="Lester P.J."/>
            <person name="Dearden P.K."/>
        </authorList>
    </citation>
    <scope>NUCLEOTIDE SEQUENCE</scope>
    <source>
        <strain evidence="2">Volc-1</strain>
    </source>
</reference>
<gene>
    <name evidence="2" type="ORF">H0235_004700</name>
</gene>
<accession>A0A834UD45</accession>
<dbReference type="Proteomes" id="UP000600918">
    <property type="component" value="Unassembled WGS sequence"/>
</dbReference>
<dbReference type="AlphaFoldDB" id="A0A834UD45"/>
<evidence type="ECO:0000313" key="3">
    <source>
        <dbReference type="Proteomes" id="UP000600918"/>
    </source>
</evidence>
<organism evidence="2 3">
    <name type="scientific">Vespula pensylvanica</name>
    <name type="common">Western yellow jacket</name>
    <name type="synonym">Wasp</name>
    <dbReference type="NCBI Taxonomy" id="30213"/>
    <lineage>
        <taxon>Eukaryota</taxon>
        <taxon>Metazoa</taxon>
        <taxon>Ecdysozoa</taxon>
        <taxon>Arthropoda</taxon>
        <taxon>Hexapoda</taxon>
        <taxon>Insecta</taxon>
        <taxon>Pterygota</taxon>
        <taxon>Neoptera</taxon>
        <taxon>Endopterygota</taxon>
        <taxon>Hymenoptera</taxon>
        <taxon>Apocrita</taxon>
        <taxon>Aculeata</taxon>
        <taxon>Vespoidea</taxon>
        <taxon>Vespidae</taxon>
        <taxon>Vespinae</taxon>
        <taxon>Vespula</taxon>
    </lineage>
</organism>
<protein>
    <submittedName>
        <fullName evidence="2">Uncharacterized protein</fullName>
    </submittedName>
</protein>
<keyword evidence="3" id="KW-1185">Reference proteome</keyword>
<feature type="compositionally biased region" description="Acidic residues" evidence="1">
    <location>
        <begin position="82"/>
        <end position="100"/>
    </location>
</feature>
<feature type="region of interest" description="Disordered" evidence="1">
    <location>
        <begin position="76"/>
        <end position="104"/>
    </location>
</feature>
<evidence type="ECO:0000313" key="2">
    <source>
        <dbReference type="EMBL" id="KAF7431776.1"/>
    </source>
</evidence>
<sequence>MCDNSSDHHYHIPRRCRVILIERNTSQRWRGPPPRKAALEFVEAQIRRANETEGSSFSLSPSFSISLSRVPESFAVGTIHDNEDDDRNEEMEEEKEEDGVGETRDLQGNNISVIFKTDFEDMATLHVLVENFLEHVLRSLLTTAMMAMHLCGFINGS</sequence>
<name>A0A834UD45_VESPE</name>